<dbReference type="RefSeq" id="WP_349218128.1">
    <property type="nucleotide sequence ID" value="NZ_JBBMFD010000003.1"/>
</dbReference>
<dbReference type="PANTHER" id="PTHR47245:SF2">
    <property type="entry name" value="PEPTIDYL-PROLYL CIS-TRANS ISOMERASE HP_0175-RELATED"/>
    <property type="match status" value="1"/>
</dbReference>
<keyword evidence="1" id="KW-0697">Rotamase</keyword>
<keyword evidence="2" id="KW-0812">Transmembrane</keyword>
<proteinExistence type="predicted"/>
<evidence type="ECO:0000313" key="5">
    <source>
        <dbReference type="Proteomes" id="UP001489509"/>
    </source>
</evidence>
<organism evidence="4 5">
    <name type="scientific">Solibaculum intestinale</name>
    <dbReference type="NCBI Taxonomy" id="3133165"/>
    <lineage>
        <taxon>Bacteria</taxon>
        <taxon>Bacillati</taxon>
        <taxon>Bacillota</taxon>
        <taxon>Clostridia</taxon>
        <taxon>Eubacteriales</taxon>
        <taxon>Oscillospiraceae</taxon>
        <taxon>Solibaculum</taxon>
    </lineage>
</organism>
<name>A0ABV1DZU1_9FIRM</name>
<gene>
    <name evidence="4" type="ORF">WMO26_03365</name>
</gene>
<dbReference type="Gene3D" id="3.10.50.40">
    <property type="match status" value="1"/>
</dbReference>
<feature type="transmembrane region" description="Helical" evidence="2">
    <location>
        <begin position="29"/>
        <end position="49"/>
    </location>
</feature>
<dbReference type="Proteomes" id="UP001489509">
    <property type="component" value="Unassembled WGS sequence"/>
</dbReference>
<evidence type="ECO:0000256" key="1">
    <source>
        <dbReference type="PROSITE-ProRule" id="PRU00278"/>
    </source>
</evidence>
<sequence length="497" mass="56186">MAQTAQNRDQVTVEQENKTPKKPWNKTKIAITAVVCLLVALGGFAVYFFSSDLPAQTFTAVTVGGHKLTAAQYSYYFSVAYNDFLLENEDKLSAYGLDTSKTLAEQKISDEMTWEEYFKNKAMTNIVSTYATYDEAVKNGVTLSEEDQKSIDSYLASIEQNAKENNARLNSYLYAQFGKGVTLDVVRSEVERQRLSRKYQQQLTESYTFTETQMLDEYNKNKDSLDMITYYSFFVPIDNAGDPTQSAEEERQKAEEMCAAVTDAQSFAALAREYAPDGEKEAYADDDATRKVEYLDKLTVSAAKTWLQDSSRLPGDKTVLDGLDGYYVMYYENRERPETKTVNVRQILITPEGGVSEETGMTQDQKDAVMKKAEEILKEYQSGEQTESAFGALAAKYSADTSTASTGGLYENIYQYQQSKDLNDWCFDAARKPGDTGIVLSDRGAHLLYFVRDGEPMWRIQVRTSLTAVKIAAYQEELYAKYPYEENSFGMQYFVSI</sequence>
<dbReference type="EC" id="5.2.1.8" evidence="4"/>
<dbReference type="SUPFAM" id="SSF109998">
    <property type="entry name" value="Triger factor/SurA peptide-binding domain-like"/>
    <property type="match status" value="1"/>
</dbReference>
<evidence type="ECO:0000256" key="2">
    <source>
        <dbReference type="SAM" id="Phobius"/>
    </source>
</evidence>
<evidence type="ECO:0000259" key="3">
    <source>
        <dbReference type="PROSITE" id="PS50198"/>
    </source>
</evidence>
<dbReference type="Pfam" id="PF13616">
    <property type="entry name" value="Rotamase_3"/>
    <property type="match status" value="1"/>
</dbReference>
<keyword evidence="1 4" id="KW-0413">Isomerase</keyword>
<evidence type="ECO:0000313" key="4">
    <source>
        <dbReference type="EMBL" id="MEQ2439862.1"/>
    </source>
</evidence>
<dbReference type="InterPro" id="IPR050245">
    <property type="entry name" value="PrsA_foldase"/>
</dbReference>
<keyword evidence="2" id="KW-1133">Transmembrane helix</keyword>
<dbReference type="InterPro" id="IPR000297">
    <property type="entry name" value="PPIase_PpiC"/>
</dbReference>
<feature type="domain" description="PpiC" evidence="3">
    <location>
        <begin position="339"/>
        <end position="452"/>
    </location>
</feature>
<dbReference type="EMBL" id="JBBMFD010000003">
    <property type="protein sequence ID" value="MEQ2439862.1"/>
    <property type="molecule type" value="Genomic_DNA"/>
</dbReference>
<dbReference type="GO" id="GO:0003755">
    <property type="term" value="F:peptidyl-prolyl cis-trans isomerase activity"/>
    <property type="evidence" value="ECO:0007669"/>
    <property type="project" value="UniProtKB-EC"/>
</dbReference>
<reference evidence="4 5" key="1">
    <citation type="submission" date="2024-03" db="EMBL/GenBank/DDBJ databases">
        <title>Human intestinal bacterial collection.</title>
        <authorList>
            <person name="Pauvert C."/>
            <person name="Hitch T.C.A."/>
            <person name="Clavel T."/>
        </authorList>
    </citation>
    <scope>NUCLEOTIDE SEQUENCE [LARGE SCALE GENOMIC DNA]</scope>
    <source>
        <strain evidence="4 5">CLA-JM-H44</strain>
    </source>
</reference>
<accession>A0ABV1DZU1</accession>
<protein>
    <submittedName>
        <fullName evidence="4">Peptidylprolyl isomerase</fullName>
        <ecNumber evidence="4">5.2.1.8</ecNumber>
    </submittedName>
</protein>
<comment type="caution">
    <text evidence="4">The sequence shown here is derived from an EMBL/GenBank/DDBJ whole genome shotgun (WGS) entry which is preliminary data.</text>
</comment>
<keyword evidence="2" id="KW-0472">Membrane</keyword>
<dbReference type="PROSITE" id="PS50198">
    <property type="entry name" value="PPIC_PPIASE_2"/>
    <property type="match status" value="1"/>
</dbReference>
<keyword evidence="5" id="KW-1185">Reference proteome</keyword>
<dbReference type="SUPFAM" id="SSF54534">
    <property type="entry name" value="FKBP-like"/>
    <property type="match status" value="1"/>
</dbReference>
<dbReference type="InterPro" id="IPR027304">
    <property type="entry name" value="Trigger_fact/SurA_dom_sf"/>
</dbReference>
<dbReference type="PANTHER" id="PTHR47245">
    <property type="entry name" value="PEPTIDYLPROLYL ISOMERASE"/>
    <property type="match status" value="1"/>
</dbReference>
<dbReference type="InterPro" id="IPR046357">
    <property type="entry name" value="PPIase_dom_sf"/>
</dbReference>